<feature type="region of interest" description="Disordered" evidence="8">
    <location>
        <begin position="278"/>
        <end position="306"/>
    </location>
</feature>
<reference evidence="11" key="1">
    <citation type="submission" date="2020-04" db="EMBL/GenBank/DDBJ databases">
        <authorList>
            <person name="Alioto T."/>
            <person name="Alioto T."/>
            <person name="Gomez Garrido J."/>
        </authorList>
    </citation>
    <scope>NUCLEOTIDE SEQUENCE</scope>
    <source>
        <strain evidence="11">A484AB</strain>
    </source>
</reference>
<dbReference type="AlphaFoldDB" id="A0A7D9D9A1"/>
<dbReference type="PROSITE" id="PS00383">
    <property type="entry name" value="TYR_PHOSPHATASE_1"/>
    <property type="match status" value="1"/>
</dbReference>
<dbReference type="InterPro" id="IPR000242">
    <property type="entry name" value="PTP_cat"/>
</dbReference>
<evidence type="ECO:0000256" key="5">
    <source>
        <dbReference type="ARBA" id="ARBA00023136"/>
    </source>
</evidence>
<sequence length="947" mass="107439">MEEKQILLVVILVLNQLAHGDILRRNGAVGCSRVENLCRYDEFCNEAEFYPYGKCKRIIFKKALGHITGKRFKHNENGVGKPSRGSHIGQNDFLDSNKYDMTYFENDGSTKNVPSSERTPENNRDEILRSHDRDITYRNEYESKPNQRDFDSEFVQDQDEKQMSKNRAAFGNNQDDLYESGKYDMTHFGKNDVDALSHEEKSGKDIMNKNQDQISSDRNLDRSYRSGEGSGRIGEEILHHLERKRTSKHGKVGGDGLPPIGIPNLAIPDEVHFEHKQTRNLGEISGGKDDSGSSKRNQLPKNDESLDLDIEIKPLTVSDSKYFDEDKSKLSSIPKKPNRDSEVIQKIEHVRTNIVSKSASKKTKVGVLVGGKLDQAKADIVQNNSPDPTYDKVKDFFKSQQVSSIVDAPLAEKKEPVKLYNIPHEENVDVKRSSIPKPIIHPDRIRLDLKERLNPDRASDLLDALQDLLWGDDESRQDAFTSIATDENTVLFHLLNNTTTNRVKPSHVVQRINKDNSVKDGLKKAVGVTVLSASLESKEGEKVQNGDDDHNFIMTTLIVAGCVSAILLVSVCIFIILRRTSSRDYPRWVPKQAGQEAASDYQSLWRQLRQATWDSPIQTTSVSHSDDGSQKGAPAQKGTPPKYSWSEEPVDTKMDISTGHVVLAYMEDHLKNENRLSREWEDLSVYEAEPDRTDVGKDPKNSKKNRYSDVLPYDHNRVKLRDTSNATGLDYINASYIIDDDPRNPAYIATQGPLASTVADFWQMVWEQGVVVIVMLTKLADLGLPQCHRYWPQKGHEVYHIYQVHLISEHIWCSDYLVRSFYLKNVQTGETRTVTQFHYLTWPHLGIPFSSKPLLDFRRKVLKCFRSHSCPVVVHCSGGIDRTGTYILIDMVLSKMSRGTKEIDIAATLEHLRDQRPQMVKTKAQFEFALASVAEEVNAILQVLTKH</sequence>
<accession>A0A7D9D9A1</accession>
<feature type="compositionally biased region" description="Polar residues" evidence="8">
    <location>
        <begin position="107"/>
        <end position="117"/>
    </location>
</feature>
<evidence type="ECO:0000256" key="4">
    <source>
        <dbReference type="ARBA" id="ARBA00022989"/>
    </source>
</evidence>
<dbReference type="SUPFAM" id="SSF52799">
    <property type="entry name" value="(Phosphotyrosine protein) phosphatases II"/>
    <property type="match status" value="1"/>
</dbReference>
<dbReference type="PRINTS" id="PR00700">
    <property type="entry name" value="PRTYPHPHTASE"/>
</dbReference>
<dbReference type="GO" id="GO:0004725">
    <property type="term" value="F:protein tyrosine phosphatase activity"/>
    <property type="evidence" value="ECO:0007669"/>
    <property type="project" value="InterPro"/>
</dbReference>
<feature type="signal peptide" evidence="10">
    <location>
        <begin position="1"/>
        <end position="20"/>
    </location>
</feature>
<evidence type="ECO:0000256" key="1">
    <source>
        <dbReference type="ARBA" id="ARBA00004358"/>
    </source>
</evidence>
<dbReference type="EMBL" id="CACRXK020000273">
    <property type="protein sequence ID" value="CAB3980258.1"/>
    <property type="molecule type" value="Genomic_DNA"/>
</dbReference>
<dbReference type="InterPro" id="IPR016130">
    <property type="entry name" value="Tyr_Pase_AS"/>
</dbReference>
<dbReference type="SMART" id="SM00404">
    <property type="entry name" value="PTPc_motif"/>
    <property type="match status" value="1"/>
</dbReference>
<dbReference type="InterPro" id="IPR003595">
    <property type="entry name" value="Tyr_Pase_cat"/>
</dbReference>
<keyword evidence="4 9" id="KW-1133">Transmembrane helix</keyword>
<feature type="region of interest" description="Disordered" evidence="8">
    <location>
        <begin position="616"/>
        <end position="650"/>
    </location>
</feature>
<evidence type="ECO:0000256" key="10">
    <source>
        <dbReference type="SAM" id="SignalP"/>
    </source>
</evidence>
<dbReference type="Gene3D" id="3.90.190.10">
    <property type="entry name" value="Protein tyrosine phosphatase superfamily"/>
    <property type="match status" value="1"/>
</dbReference>
<proteinExistence type="predicted"/>
<evidence type="ECO:0000256" key="3">
    <source>
        <dbReference type="ARBA" id="ARBA00022729"/>
    </source>
</evidence>
<dbReference type="PANTHER" id="PTHR46106">
    <property type="entry name" value="IA-2 PROTEIN TYROSINE PHOSPHATASE, ISOFORM C"/>
    <property type="match status" value="1"/>
</dbReference>
<evidence type="ECO:0000256" key="9">
    <source>
        <dbReference type="SAM" id="Phobius"/>
    </source>
</evidence>
<keyword evidence="3 10" id="KW-0732">Signal</keyword>
<dbReference type="SMART" id="SM00194">
    <property type="entry name" value="PTPc"/>
    <property type="match status" value="1"/>
</dbReference>
<dbReference type="Pfam" id="PF00102">
    <property type="entry name" value="Y_phosphatase"/>
    <property type="match status" value="1"/>
</dbReference>
<feature type="compositionally biased region" description="Polar residues" evidence="8">
    <location>
        <begin position="208"/>
        <end position="217"/>
    </location>
</feature>
<dbReference type="OrthoDB" id="9880441at2759"/>
<evidence type="ECO:0000256" key="2">
    <source>
        <dbReference type="ARBA" id="ARBA00022692"/>
    </source>
</evidence>
<dbReference type="GO" id="GO:0030659">
    <property type="term" value="C:cytoplasmic vesicle membrane"/>
    <property type="evidence" value="ECO:0007669"/>
    <property type="project" value="UniProtKB-SubCell"/>
</dbReference>
<dbReference type="GO" id="GO:0051046">
    <property type="term" value="P:regulation of secretion"/>
    <property type="evidence" value="ECO:0007669"/>
    <property type="project" value="TreeGrafter"/>
</dbReference>
<keyword evidence="6" id="KW-0325">Glycoprotein</keyword>
<dbReference type="GO" id="GO:0030141">
    <property type="term" value="C:secretory granule"/>
    <property type="evidence" value="ECO:0007669"/>
    <property type="project" value="InterPro"/>
</dbReference>
<comment type="caution">
    <text evidence="11">The sequence shown here is derived from an EMBL/GenBank/DDBJ whole genome shotgun (WGS) entry which is preliminary data.</text>
</comment>
<feature type="chain" id="PRO_5043501404" evidence="10">
    <location>
        <begin position="21"/>
        <end position="947"/>
    </location>
</feature>
<dbReference type="InterPro" id="IPR029021">
    <property type="entry name" value="Prot-tyrosine_phosphatase-like"/>
</dbReference>
<dbReference type="FunFam" id="3.90.190.10:FF:000017">
    <property type="entry name" value="receptor-type tyrosine-protein phosphatase-like N isoform X2"/>
    <property type="match status" value="1"/>
</dbReference>
<dbReference type="PROSITE" id="PS50056">
    <property type="entry name" value="TYR_PHOSPHATASE_2"/>
    <property type="match status" value="1"/>
</dbReference>
<organism evidence="11 12">
    <name type="scientific">Paramuricea clavata</name>
    <name type="common">Red gorgonian</name>
    <name type="synonym">Violescent sea-whip</name>
    <dbReference type="NCBI Taxonomy" id="317549"/>
    <lineage>
        <taxon>Eukaryota</taxon>
        <taxon>Metazoa</taxon>
        <taxon>Cnidaria</taxon>
        <taxon>Anthozoa</taxon>
        <taxon>Octocorallia</taxon>
        <taxon>Malacalcyonacea</taxon>
        <taxon>Plexauridae</taxon>
        <taxon>Paramuricea</taxon>
    </lineage>
</organism>
<dbReference type="GO" id="GO:0045202">
    <property type="term" value="C:synapse"/>
    <property type="evidence" value="ECO:0007669"/>
    <property type="project" value="TreeGrafter"/>
</dbReference>
<evidence type="ECO:0000313" key="11">
    <source>
        <dbReference type="EMBL" id="CAB3980258.1"/>
    </source>
</evidence>
<evidence type="ECO:0000313" key="12">
    <source>
        <dbReference type="Proteomes" id="UP001152795"/>
    </source>
</evidence>
<keyword evidence="7" id="KW-0968">Cytoplasmic vesicle</keyword>
<feature type="transmembrane region" description="Helical" evidence="9">
    <location>
        <begin position="552"/>
        <end position="577"/>
    </location>
</feature>
<name>A0A7D9D9A1_PARCT</name>
<evidence type="ECO:0000256" key="8">
    <source>
        <dbReference type="SAM" id="MobiDB-lite"/>
    </source>
</evidence>
<comment type="subcellular location">
    <subcellularLocation>
        <location evidence="1">Cytoplasmic vesicle membrane</location>
        <topology evidence="1">Single-pass type I membrane protein</topology>
    </subcellularLocation>
</comment>
<feature type="compositionally biased region" description="Basic and acidic residues" evidence="8">
    <location>
        <begin position="118"/>
        <end position="151"/>
    </location>
</feature>
<keyword evidence="11" id="KW-0675">Receptor</keyword>
<evidence type="ECO:0000256" key="6">
    <source>
        <dbReference type="ARBA" id="ARBA00023180"/>
    </source>
</evidence>
<dbReference type="Proteomes" id="UP001152795">
    <property type="component" value="Unassembled WGS sequence"/>
</dbReference>
<dbReference type="InterPro" id="IPR033522">
    <property type="entry name" value="IA-2/IA-2_beta"/>
</dbReference>
<dbReference type="PROSITE" id="PS50055">
    <property type="entry name" value="TYR_PHOSPHATASE_PTP"/>
    <property type="match status" value="1"/>
</dbReference>
<gene>
    <name evidence="11" type="ORF">PACLA_8A017818</name>
</gene>
<protein>
    <submittedName>
        <fullName evidence="11">Receptor-type tyrosine- phosphatase N2-like</fullName>
    </submittedName>
</protein>
<dbReference type="InterPro" id="IPR000387">
    <property type="entry name" value="Tyr_Pase_dom"/>
</dbReference>
<dbReference type="PANTHER" id="PTHR46106:SF4">
    <property type="entry name" value="IA-2 PROTEIN TYROSINE PHOSPHATASE, ISOFORM C"/>
    <property type="match status" value="1"/>
</dbReference>
<keyword evidence="5 9" id="KW-0472">Membrane</keyword>
<keyword evidence="12" id="KW-1185">Reference proteome</keyword>
<feature type="region of interest" description="Disordered" evidence="8">
    <location>
        <begin position="105"/>
        <end position="162"/>
    </location>
</feature>
<keyword evidence="2 9" id="KW-0812">Transmembrane</keyword>
<evidence type="ECO:0000256" key="7">
    <source>
        <dbReference type="ARBA" id="ARBA00023329"/>
    </source>
</evidence>
<feature type="region of interest" description="Disordered" evidence="8">
    <location>
        <begin position="201"/>
        <end position="230"/>
    </location>
</feature>